<evidence type="ECO:0000256" key="1">
    <source>
        <dbReference type="ARBA" id="ARBA00008005"/>
    </source>
</evidence>
<accession>A0A7W4ZC69</accession>
<evidence type="ECO:0000313" key="4">
    <source>
        <dbReference type="Proteomes" id="UP000535937"/>
    </source>
</evidence>
<gene>
    <name evidence="3" type="ORF">FHS09_003986</name>
</gene>
<evidence type="ECO:0000313" key="3">
    <source>
        <dbReference type="EMBL" id="MBB3063134.1"/>
    </source>
</evidence>
<reference evidence="3 4" key="1">
    <citation type="submission" date="2020-08" db="EMBL/GenBank/DDBJ databases">
        <title>Genomic Encyclopedia of Type Strains, Phase III (KMG-III): the genomes of soil and plant-associated and newly described type strains.</title>
        <authorList>
            <person name="Whitman W."/>
        </authorList>
    </citation>
    <scope>NUCLEOTIDE SEQUENCE [LARGE SCALE GENOMIC DNA]</scope>
    <source>
        <strain evidence="3 4">CECT 8799</strain>
    </source>
</reference>
<protein>
    <recommendedName>
        <fullName evidence="2">Tail sheath protein C-terminal domain-containing protein</fullName>
    </recommendedName>
</protein>
<keyword evidence="4" id="KW-1185">Reference proteome</keyword>
<dbReference type="PANTHER" id="PTHR35861:SF1">
    <property type="entry name" value="PHAGE TAIL SHEATH PROTEIN"/>
    <property type="match status" value="1"/>
</dbReference>
<name>A0A7W4ZC69_9GAMM</name>
<comment type="caution">
    <text evidence="3">The sequence shown here is derived from an EMBL/GenBank/DDBJ whole genome shotgun (WGS) entry which is preliminary data.</text>
</comment>
<proteinExistence type="inferred from homology"/>
<dbReference type="EMBL" id="JACHWZ010000024">
    <property type="protein sequence ID" value="MBB3063134.1"/>
    <property type="molecule type" value="Genomic_DNA"/>
</dbReference>
<dbReference type="PANTHER" id="PTHR35861">
    <property type="match status" value="1"/>
</dbReference>
<feature type="domain" description="Tail sheath protein C-terminal" evidence="2">
    <location>
        <begin position="563"/>
        <end position="667"/>
    </location>
</feature>
<dbReference type="Pfam" id="PF17482">
    <property type="entry name" value="Phage_sheath_1C"/>
    <property type="match status" value="1"/>
</dbReference>
<dbReference type="RefSeq" id="WP_183463032.1">
    <property type="nucleotide sequence ID" value="NZ_JACHWZ010000024.1"/>
</dbReference>
<dbReference type="Gene3D" id="3.40.50.11780">
    <property type="match status" value="2"/>
</dbReference>
<dbReference type="InterPro" id="IPR052042">
    <property type="entry name" value="Tail_sheath_structural"/>
</dbReference>
<comment type="similarity">
    <text evidence="1">Belongs to the myoviridae tail sheath protein family.</text>
</comment>
<evidence type="ECO:0000259" key="2">
    <source>
        <dbReference type="Pfam" id="PF17482"/>
    </source>
</evidence>
<sequence>MAFALTQGTVFGAPNLYRASDEERRTLGAERMDVCAFLGVAPRGPCRVPVEPEASSQDRAYVEVNRARRRSVAVAVQSWDDYRRQFGGFEGPGRLPYAVASFFEQGGRRAYIVRIVHEYGDAENLHAMARAEIPGLISSSGTVTLAAKNEGSWGNQLRAALGYQVRPLVLEPGSSTSELRIGADEHCPAGSLLRLTIPNGGGSPQYEFRFVVRRGERGLAQSTGRETLLLLNSAAGDVPLLAEVVEAKLVLEDGRGLREEFDHLGLAPEHPRWLANVLYRESGLVNPEEGWLDATLTPAETYGIPRDCYRVLVENPILFAGGFDRYEDIVHGDFFDPRWVRGNPQPGDGICALTHLRDLSLAVVPDLYVAEPLSEILPEEPVVSLAGAEFAPCVNLPLAPEPMQQVQHNLPGLLLDPKLPEDLEQIIDLQRALVDLAQTLRHFVVLLDVPPGISQSEIIAWRVHFSSDFSAAYYPWLKISNLDDGRDRLISINPAAVAAGIIARQELTFGVPHGPANALARSVVSVDEKISPQRHDQLHPLGINIFLPRRDGIWLSAARTLSRDADYRQLSVRRLMTMLQRVLRRQMQWVVFEPNNRRLWSRIRHLLNIFLRQLYIAGAFKGASEEQAFFVRCDGQLNNRRVLDAGQLIVEIGVAPAEPLEFIVLRIVHDGDGTLAVEA</sequence>
<dbReference type="AlphaFoldDB" id="A0A7W4ZC69"/>
<dbReference type="InterPro" id="IPR020287">
    <property type="entry name" value="Tail_sheath_C"/>
</dbReference>
<organism evidence="3 4">
    <name type="scientific">Microbulbifer rhizosphaerae</name>
    <dbReference type="NCBI Taxonomy" id="1562603"/>
    <lineage>
        <taxon>Bacteria</taxon>
        <taxon>Pseudomonadati</taxon>
        <taxon>Pseudomonadota</taxon>
        <taxon>Gammaproteobacteria</taxon>
        <taxon>Cellvibrionales</taxon>
        <taxon>Microbulbiferaceae</taxon>
        <taxon>Microbulbifer</taxon>
    </lineage>
</organism>
<dbReference type="Proteomes" id="UP000535937">
    <property type="component" value="Unassembled WGS sequence"/>
</dbReference>